<dbReference type="KEGG" id="pfd:PFDG_05235"/>
<gene>
    <name evidence="2" type="ORF">PFDG_05235</name>
</gene>
<proteinExistence type="predicted"/>
<keyword evidence="1" id="KW-0812">Transmembrane</keyword>
<dbReference type="PANTHER" id="PTHR19858:SF0">
    <property type="entry name" value="PERIODIC TRYPTOPHAN PROTEIN 2 HOMOLOG"/>
    <property type="match status" value="1"/>
</dbReference>
<accession>A0A0L7M9Z7</accession>
<evidence type="ECO:0000313" key="2">
    <source>
        <dbReference type="EMBL" id="KOB89682.1"/>
    </source>
</evidence>
<dbReference type="AlphaFoldDB" id="A0A0L7M9Z7"/>
<protein>
    <submittedName>
        <fullName evidence="2">Uncharacterized protein</fullName>
    </submittedName>
</protein>
<dbReference type="GO" id="GO:0032040">
    <property type="term" value="C:small-subunit processome"/>
    <property type="evidence" value="ECO:0007669"/>
    <property type="project" value="TreeGrafter"/>
</dbReference>
<dbReference type="GO" id="GO:0000028">
    <property type="term" value="P:ribosomal small subunit assembly"/>
    <property type="evidence" value="ECO:0007669"/>
    <property type="project" value="TreeGrafter"/>
</dbReference>
<dbReference type="GO" id="GO:0000462">
    <property type="term" value="P:maturation of SSU-rRNA from tricistronic rRNA transcript (SSU-rRNA, 5.8S rRNA, LSU-rRNA)"/>
    <property type="evidence" value="ECO:0007669"/>
    <property type="project" value="TreeGrafter"/>
</dbReference>
<dbReference type="Proteomes" id="UP000054282">
    <property type="component" value="Unassembled WGS sequence"/>
</dbReference>
<feature type="transmembrane region" description="Helical" evidence="1">
    <location>
        <begin position="6"/>
        <end position="24"/>
    </location>
</feature>
<dbReference type="InterPro" id="IPR027145">
    <property type="entry name" value="PWP2"/>
</dbReference>
<evidence type="ECO:0000313" key="3">
    <source>
        <dbReference type="Proteomes" id="UP000054282"/>
    </source>
</evidence>
<dbReference type="InterPro" id="IPR036322">
    <property type="entry name" value="WD40_repeat_dom_sf"/>
</dbReference>
<reference evidence="3" key="2">
    <citation type="submission" date="2006-09" db="EMBL/GenBank/DDBJ databases">
        <title>The genome sequence of Plasmodium falciparum Dd2.</title>
        <authorList>
            <consortium name="The Broad Institute Genome Sequencing Platform"/>
            <person name="Birren B."/>
            <person name="Lander E."/>
            <person name="Galagan J."/>
            <person name="Nusbaum C."/>
            <person name="Devon K."/>
            <person name="Henn M."/>
            <person name="Jaffe D."/>
            <person name="Butler J."/>
            <person name="Alvarez P."/>
            <person name="Gnerre S."/>
            <person name="Grabherr M."/>
            <person name="Kleber M."/>
            <person name="Mauceli E."/>
            <person name="Brockman W."/>
            <person name="MacCallum I.A."/>
            <person name="Rounsley S."/>
            <person name="Young S."/>
            <person name="LaButti K."/>
            <person name="Pushparaj V."/>
            <person name="DeCaprio D."/>
            <person name="Crawford M."/>
            <person name="Koehrsen M."/>
            <person name="Engels R."/>
            <person name="Montgomery P."/>
            <person name="Pearson M."/>
            <person name="Howarth C."/>
            <person name="Larson L."/>
            <person name="Luoma S."/>
            <person name="White J."/>
            <person name="Kodira C."/>
            <person name="Zeng Q."/>
            <person name="O'Leary S."/>
            <person name="Yandava C."/>
            <person name="Alvarado L."/>
            <person name="Wirth D."/>
            <person name="Volkman S."/>
            <person name="Hartl D."/>
        </authorList>
    </citation>
    <scope>NUCLEOTIDE SEQUENCE [LARGE SCALE GENOMIC DNA]</scope>
</reference>
<dbReference type="PANTHER" id="PTHR19858">
    <property type="entry name" value="WD40 REPEAT PROTEIN"/>
    <property type="match status" value="1"/>
</dbReference>
<dbReference type="SUPFAM" id="SSF50978">
    <property type="entry name" value="WD40 repeat-like"/>
    <property type="match status" value="1"/>
</dbReference>
<organism evidence="2 3">
    <name type="scientific">Plasmodium falciparum (isolate Dd2)</name>
    <dbReference type="NCBI Taxonomy" id="57267"/>
    <lineage>
        <taxon>Eukaryota</taxon>
        <taxon>Sar</taxon>
        <taxon>Alveolata</taxon>
        <taxon>Apicomplexa</taxon>
        <taxon>Aconoidasida</taxon>
        <taxon>Haemosporida</taxon>
        <taxon>Plasmodiidae</taxon>
        <taxon>Plasmodium</taxon>
        <taxon>Plasmodium (Laverania)</taxon>
    </lineage>
</organism>
<dbReference type="GO" id="GO:0034388">
    <property type="term" value="C:Pwp2p-containing subcomplex of 90S preribosome"/>
    <property type="evidence" value="ECO:0007669"/>
    <property type="project" value="TreeGrafter"/>
</dbReference>
<sequence>THEKNEGVLASCSWSIIVLLWYLYPRPHKGSKHEETTTSHDISYLCSAPRGKDKLAACTSSCKIMFWDTSIQDVVVAIGGARDIKRGRFLGAPFGGPT</sequence>
<dbReference type="EMBL" id="GG702950">
    <property type="protein sequence ID" value="KOB89682.1"/>
    <property type="molecule type" value="Genomic_DNA"/>
</dbReference>
<name>A0A0L7M9Z7_PLAF4</name>
<keyword evidence="1" id="KW-0472">Membrane</keyword>
<keyword evidence="1" id="KW-1133">Transmembrane helix</keyword>
<evidence type="ECO:0000256" key="1">
    <source>
        <dbReference type="SAM" id="Phobius"/>
    </source>
</evidence>
<reference evidence="3" key="1">
    <citation type="submission" date="2006-09" db="EMBL/GenBank/DDBJ databases">
        <title>Annotation of Plasmodium falciparum Dd2.</title>
        <authorList>
            <consortium name="The Broad Institute Genome Sequencing Platform"/>
            <person name="Volkman S.K."/>
            <person name="Neafsey D.E."/>
            <person name="Dash A.P."/>
            <person name="Chitnis C.E."/>
            <person name="Hartl D.L."/>
            <person name="Young S.K."/>
            <person name="Zeng Q."/>
            <person name="Koehrsen M."/>
            <person name="Alvarado L."/>
            <person name="Berlin A."/>
            <person name="Borenstein D."/>
            <person name="Chapman S.B."/>
            <person name="Chen Z."/>
            <person name="Engels R."/>
            <person name="Freedman E."/>
            <person name="Gellesch M."/>
            <person name="Goldberg J."/>
            <person name="Griggs A."/>
            <person name="Gujja S."/>
            <person name="Heilman E.R."/>
            <person name="Heiman D.I."/>
            <person name="Howarth C."/>
            <person name="Jen D."/>
            <person name="Larson L."/>
            <person name="Mehta T."/>
            <person name="Neiman D."/>
            <person name="Park D."/>
            <person name="Pearson M."/>
            <person name="Roberts A."/>
            <person name="Saif S."/>
            <person name="Shea T."/>
            <person name="Shenoy N."/>
            <person name="Sisk P."/>
            <person name="Stolte C."/>
            <person name="Sykes S."/>
            <person name="Walk T."/>
            <person name="White J."/>
            <person name="Yandava C."/>
            <person name="Haas B."/>
            <person name="Henn M.R."/>
            <person name="Nusbaum C."/>
            <person name="Birren B."/>
        </authorList>
    </citation>
    <scope>NUCLEOTIDE SEQUENCE [LARGE SCALE GENOMIC DNA]</scope>
</reference>
<feature type="non-terminal residue" evidence="2">
    <location>
        <position position="1"/>
    </location>
</feature>